<gene>
    <name evidence="3" type="ORF">DPM19_17225</name>
</gene>
<keyword evidence="4" id="KW-1185">Reference proteome</keyword>
<evidence type="ECO:0000256" key="2">
    <source>
        <dbReference type="SAM" id="Phobius"/>
    </source>
</evidence>
<accession>A0A365H4I7</accession>
<organism evidence="3 4">
    <name type="scientific">Actinomadura craniellae</name>
    <dbReference type="NCBI Taxonomy" id="2231787"/>
    <lineage>
        <taxon>Bacteria</taxon>
        <taxon>Bacillati</taxon>
        <taxon>Actinomycetota</taxon>
        <taxon>Actinomycetes</taxon>
        <taxon>Streptosporangiales</taxon>
        <taxon>Thermomonosporaceae</taxon>
        <taxon>Actinomadura</taxon>
    </lineage>
</organism>
<dbReference type="EMBL" id="QLYX01000007">
    <property type="protein sequence ID" value="RAY14024.1"/>
    <property type="molecule type" value="Genomic_DNA"/>
</dbReference>
<keyword evidence="2" id="KW-0812">Transmembrane</keyword>
<feature type="transmembrane region" description="Helical" evidence="2">
    <location>
        <begin position="158"/>
        <end position="181"/>
    </location>
</feature>
<name>A0A365H4I7_9ACTN</name>
<evidence type="ECO:0008006" key="5">
    <source>
        <dbReference type="Google" id="ProtNLM"/>
    </source>
</evidence>
<feature type="compositionally biased region" description="Pro residues" evidence="1">
    <location>
        <begin position="204"/>
        <end position="233"/>
    </location>
</feature>
<dbReference type="RefSeq" id="WP_111868916.1">
    <property type="nucleotide sequence ID" value="NZ_QLYX01000007.1"/>
</dbReference>
<reference evidence="3 4" key="1">
    <citation type="submission" date="2018-06" db="EMBL/GenBank/DDBJ databases">
        <title>Actinomadura craniellae sp. nov. isolated from marine sponge Craniella sp.</title>
        <authorList>
            <person name="Li L."/>
            <person name="Xu Q.H."/>
            <person name="Lin H.W."/>
            <person name="Lu Y.H."/>
        </authorList>
    </citation>
    <scope>NUCLEOTIDE SEQUENCE [LARGE SCALE GENOMIC DNA]</scope>
    <source>
        <strain evidence="3 4">LHW63021</strain>
    </source>
</reference>
<protein>
    <recommendedName>
        <fullName evidence="5">Serine/threonine protein kinase</fullName>
    </recommendedName>
</protein>
<evidence type="ECO:0000256" key="1">
    <source>
        <dbReference type="SAM" id="MobiDB-lite"/>
    </source>
</evidence>
<feature type="region of interest" description="Disordered" evidence="1">
    <location>
        <begin position="194"/>
        <end position="247"/>
    </location>
</feature>
<dbReference type="AlphaFoldDB" id="A0A365H4I7"/>
<dbReference type="OrthoDB" id="3811077at2"/>
<keyword evidence="2" id="KW-1133">Transmembrane helix</keyword>
<proteinExistence type="predicted"/>
<evidence type="ECO:0000313" key="4">
    <source>
        <dbReference type="Proteomes" id="UP000251891"/>
    </source>
</evidence>
<keyword evidence="2" id="KW-0472">Membrane</keyword>
<evidence type="ECO:0000313" key="3">
    <source>
        <dbReference type="EMBL" id="RAY14024.1"/>
    </source>
</evidence>
<sequence length="247" mass="24971">MSRPLPPGDPLQLGPFRLSARLAETPAGIVYLGVDEAGRRVSVAVLTRGAAQDAAARDRFRAAVSGALPGVERPVPGGPAPVVAAQPLGPAPWVATVFEPDRVGAERFLEAVLPPGMGREVVRGPGFQPYWLGSREPAVGVVAPVPVVAPVARPERGLVAAVVTLVAMLGVLLLLLLLLFACQPEVSAPVPVPSEFPSETYQPPSAPPPAPSPSPLPSSPSPSPSGSPSPSPSGSPGGPSGPDDGPL</sequence>
<comment type="caution">
    <text evidence="3">The sequence shown here is derived from an EMBL/GenBank/DDBJ whole genome shotgun (WGS) entry which is preliminary data.</text>
</comment>
<dbReference type="Proteomes" id="UP000251891">
    <property type="component" value="Unassembled WGS sequence"/>
</dbReference>